<reference evidence="3 4" key="1">
    <citation type="submission" date="2019-05" db="EMBL/GenBank/DDBJ databases">
        <title>Emergence of the Ug99 lineage of the wheat stem rust pathogen through somatic hybridization.</title>
        <authorList>
            <person name="Li F."/>
            <person name="Upadhyaya N.M."/>
            <person name="Sperschneider J."/>
            <person name="Matny O."/>
            <person name="Nguyen-Phuc H."/>
            <person name="Mago R."/>
            <person name="Raley C."/>
            <person name="Miller M.E."/>
            <person name="Silverstein K.A.T."/>
            <person name="Henningsen E."/>
            <person name="Hirsch C.D."/>
            <person name="Visser B."/>
            <person name="Pretorius Z.A."/>
            <person name="Steffenson B.J."/>
            <person name="Schwessinger B."/>
            <person name="Dodds P.N."/>
            <person name="Figueroa M."/>
        </authorList>
    </citation>
    <scope>NUCLEOTIDE SEQUENCE [LARGE SCALE GENOMIC DNA]</scope>
    <source>
        <strain evidence="1">21-0</strain>
        <strain evidence="2 4">Ug99</strain>
    </source>
</reference>
<comment type="caution">
    <text evidence="1">The sequence shown here is derived from an EMBL/GenBank/DDBJ whole genome shotgun (WGS) entry which is preliminary data.</text>
</comment>
<dbReference type="Proteomes" id="UP000324748">
    <property type="component" value="Unassembled WGS sequence"/>
</dbReference>
<evidence type="ECO:0000313" key="2">
    <source>
        <dbReference type="EMBL" id="KAA1111375.1"/>
    </source>
</evidence>
<gene>
    <name evidence="1" type="ORF">PGT21_001433</name>
    <name evidence="2" type="ORF">PGTUg99_004145</name>
</gene>
<evidence type="ECO:0000313" key="1">
    <source>
        <dbReference type="EMBL" id="KAA1082372.1"/>
    </source>
</evidence>
<name>A0A5B0N0Q7_PUCGR</name>
<organism evidence="1 3">
    <name type="scientific">Puccinia graminis f. sp. tritici</name>
    <dbReference type="NCBI Taxonomy" id="56615"/>
    <lineage>
        <taxon>Eukaryota</taxon>
        <taxon>Fungi</taxon>
        <taxon>Dikarya</taxon>
        <taxon>Basidiomycota</taxon>
        <taxon>Pucciniomycotina</taxon>
        <taxon>Pucciniomycetes</taxon>
        <taxon>Pucciniales</taxon>
        <taxon>Pucciniaceae</taxon>
        <taxon>Puccinia</taxon>
    </lineage>
</organism>
<sequence length="73" mass="8263">MTMSLPLIGLPLRSLRKRRGLWSLPSISLKTTWSSLVSPFDISENKVIAVISSNRCTLRYGFLLQRPIGQLTF</sequence>
<proteinExistence type="predicted"/>
<evidence type="ECO:0000313" key="3">
    <source>
        <dbReference type="Proteomes" id="UP000324748"/>
    </source>
</evidence>
<evidence type="ECO:0000313" key="4">
    <source>
        <dbReference type="Proteomes" id="UP000325313"/>
    </source>
</evidence>
<dbReference type="AlphaFoldDB" id="A0A5B0N0Q7"/>
<accession>A0A5B0N0Q7</accession>
<dbReference type="EMBL" id="VDEP01000285">
    <property type="protein sequence ID" value="KAA1111375.1"/>
    <property type="molecule type" value="Genomic_DNA"/>
</dbReference>
<dbReference type="Proteomes" id="UP000325313">
    <property type="component" value="Unassembled WGS sequence"/>
</dbReference>
<protein>
    <submittedName>
        <fullName evidence="1">Uncharacterized protein</fullName>
    </submittedName>
</protein>
<keyword evidence="3" id="KW-1185">Reference proteome</keyword>
<dbReference type="EMBL" id="VSWC01000119">
    <property type="protein sequence ID" value="KAA1082372.1"/>
    <property type="molecule type" value="Genomic_DNA"/>
</dbReference>